<dbReference type="EMBL" id="CAEMXZ010000018">
    <property type="protein sequence ID" value="CAB4322869.1"/>
    <property type="molecule type" value="Genomic_DNA"/>
</dbReference>
<dbReference type="Gene3D" id="3.40.50.10540">
    <property type="entry name" value="Crotonobetainyl-coa:carnitine coa-transferase, domain 1"/>
    <property type="match status" value="1"/>
</dbReference>
<name>A0A6J7IB22_9ZZZZ</name>
<evidence type="ECO:0000313" key="3">
    <source>
        <dbReference type="EMBL" id="CAB4928029.1"/>
    </source>
</evidence>
<dbReference type="PANTHER" id="PTHR48228">
    <property type="entry name" value="SUCCINYL-COA--D-CITRAMALATE COA-TRANSFERASE"/>
    <property type="match status" value="1"/>
</dbReference>
<dbReference type="InterPro" id="IPR044855">
    <property type="entry name" value="CoA-Trfase_III_dom3_sf"/>
</dbReference>
<dbReference type="GO" id="GO:0016740">
    <property type="term" value="F:transferase activity"/>
    <property type="evidence" value="ECO:0007669"/>
    <property type="project" value="UniProtKB-KW"/>
</dbReference>
<dbReference type="InterPro" id="IPR050509">
    <property type="entry name" value="CoA-transferase_III"/>
</dbReference>
<dbReference type="InterPro" id="IPR023606">
    <property type="entry name" value="CoA-Trfase_III_dom_1_sf"/>
</dbReference>
<sequence length="380" mass="40465">MSEAPAPLADLRVIDMATVLAGPGCARHLADFGADVIKVERPGSGDTVRAMGWRDPSDDVTLFWKLAGRGKRSIVLDLKQSEELDILRRLIATADVLVENFRPGKLEALGLRPEELIAANPKLVITRVSGFGQTGPYAHRPGFATLAEAMSGFANVNGEPDGGPMLPPIALTDEVTALVAAFATMVAVHSGVGQVVDVNLLESMLHLMGPLLSAQVVSGYEQPRLGSGIPYSVPRNTYRCSDGRWVAISTTAESVAQRLMAVVGYPDDPRFAGFDNRVANRELVDQLVGDWIAQRTLDEVLAIADEAEVAAAAVYSMADVIADPHVIDRGIVLDVAGVGMQNVIARLSKTPGGVRFAARPLGADRDDVIAELERLEASDD</sequence>
<dbReference type="EMBL" id="CAFBNC010000015">
    <property type="protein sequence ID" value="CAB4928029.1"/>
    <property type="molecule type" value="Genomic_DNA"/>
</dbReference>
<dbReference type="SUPFAM" id="SSF89796">
    <property type="entry name" value="CoA-transferase family III (CaiB/BaiF)"/>
    <property type="match status" value="1"/>
</dbReference>
<dbReference type="AlphaFoldDB" id="A0A6J7IB22"/>
<evidence type="ECO:0000256" key="1">
    <source>
        <dbReference type="ARBA" id="ARBA00022679"/>
    </source>
</evidence>
<gene>
    <name evidence="2" type="ORF">UFOPK1392_00609</name>
    <name evidence="3" type="ORF">UFOPK3733_00497</name>
</gene>
<accession>A0A6J7IB22</accession>
<dbReference type="InterPro" id="IPR003673">
    <property type="entry name" value="CoA-Trfase_fam_III"/>
</dbReference>
<dbReference type="Pfam" id="PF02515">
    <property type="entry name" value="CoA_transf_3"/>
    <property type="match status" value="1"/>
</dbReference>
<protein>
    <submittedName>
        <fullName evidence="3">Unannotated protein</fullName>
    </submittedName>
</protein>
<organism evidence="3">
    <name type="scientific">freshwater metagenome</name>
    <dbReference type="NCBI Taxonomy" id="449393"/>
    <lineage>
        <taxon>unclassified sequences</taxon>
        <taxon>metagenomes</taxon>
        <taxon>ecological metagenomes</taxon>
    </lineage>
</organism>
<evidence type="ECO:0000313" key="2">
    <source>
        <dbReference type="EMBL" id="CAB4322869.1"/>
    </source>
</evidence>
<dbReference type="PANTHER" id="PTHR48228:SF6">
    <property type="entry name" value="L-CARNITINE COA-TRANSFERASE"/>
    <property type="match status" value="1"/>
</dbReference>
<reference evidence="3" key="1">
    <citation type="submission" date="2020-05" db="EMBL/GenBank/DDBJ databases">
        <authorList>
            <person name="Chiriac C."/>
            <person name="Salcher M."/>
            <person name="Ghai R."/>
            <person name="Kavagutti S V."/>
        </authorList>
    </citation>
    <scope>NUCLEOTIDE SEQUENCE</scope>
</reference>
<keyword evidence="1" id="KW-0808">Transferase</keyword>
<dbReference type="Gene3D" id="3.30.1540.10">
    <property type="entry name" value="formyl-coa transferase, domain 3"/>
    <property type="match status" value="1"/>
</dbReference>
<proteinExistence type="predicted"/>